<evidence type="ECO:0000313" key="2">
    <source>
        <dbReference type="EMBL" id="GEL19181.1"/>
    </source>
</evidence>
<dbReference type="STRING" id="1123024.GCA_000423625_04069"/>
<accession>A0A511D320</accession>
<dbReference type="RefSeq" id="WP_211223986.1">
    <property type="nucleotide sequence ID" value="NZ_AUII01000025.1"/>
</dbReference>
<proteinExistence type="predicted"/>
<dbReference type="AlphaFoldDB" id="A0A511D320"/>
<dbReference type="SUPFAM" id="SSF143422">
    <property type="entry name" value="Transposase IS200-like"/>
    <property type="match status" value="1"/>
</dbReference>
<gene>
    <name evidence="2" type="ORF">PA7_30180</name>
</gene>
<dbReference type="Pfam" id="PF01797">
    <property type="entry name" value="Y1_Tnp"/>
    <property type="match status" value="1"/>
</dbReference>
<dbReference type="InterPro" id="IPR036515">
    <property type="entry name" value="Transposase_17_sf"/>
</dbReference>
<feature type="domain" description="Transposase IS200-like" evidence="1">
    <location>
        <begin position="13"/>
        <end position="44"/>
    </location>
</feature>
<dbReference type="EMBL" id="BJVI01000032">
    <property type="protein sequence ID" value="GEL19181.1"/>
    <property type="molecule type" value="Genomic_DNA"/>
</dbReference>
<protein>
    <recommendedName>
        <fullName evidence="1">Transposase IS200-like domain-containing protein</fullName>
    </recommendedName>
</protein>
<dbReference type="GO" id="GO:0004803">
    <property type="term" value="F:transposase activity"/>
    <property type="evidence" value="ECO:0007669"/>
    <property type="project" value="InterPro"/>
</dbReference>
<dbReference type="Gene3D" id="3.30.70.1290">
    <property type="entry name" value="Transposase IS200-like"/>
    <property type="match status" value="1"/>
</dbReference>
<reference evidence="2 3" key="1">
    <citation type="submission" date="2019-07" db="EMBL/GenBank/DDBJ databases">
        <title>Whole genome shotgun sequence of Pseudonocardia asaccharolytica NBRC 16224.</title>
        <authorList>
            <person name="Hosoyama A."/>
            <person name="Uohara A."/>
            <person name="Ohji S."/>
            <person name="Ichikawa N."/>
        </authorList>
    </citation>
    <scope>NUCLEOTIDE SEQUENCE [LARGE SCALE GENOMIC DNA]</scope>
    <source>
        <strain evidence="2 3">NBRC 16224</strain>
    </source>
</reference>
<evidence type="ECO:0000259" key="1">
    <source>
        <dbReference type="Pfam" id="PF01797"/>
    </source>
</evidence>
<keyword evidence="3" id="KW-1185">Reference proteome</keyword>
<name>A0A511D320_9PSEU</name>
<comment type="caution">
    <text evidence="2">The sequence shown here is derived from an EMBL/GenBank/DDBJ whole genome shotgun (WGS) entry which is preliminary data.</text>
</comment>
<sequence>MSRDVQTSAGGGYDLGLHVVWWLKYRRPVLTGPVAARLRELLATRSARPRRPRRAR</sequence>
<dbReference type="InterPro" id="IPR002686">
    <property type="entry name" value="Transposase_17"/>
</dbReference>
<organism evidence="2 3">
    <name type="scientific">Pseudonocardia asaccharolytica DSM 44247 = NBRC 16224</name>
    <dbReference type="NCBI Taxonomy" id="1123024"/>
    <lineage>
        <taxon>Bacteria</taxon>
        <taxon>Bacillati</taxon>
        <taxon>Actinomycetota</taxon>
        <taxon>Actinomycetes</taxon>
        <taxon>Pseudonocardiales</taxon>
        <taxon>Pseudonocardiaceae</taxon>
        <taxon>Pseudonocardia</taxon>
    </lineage>
</organism>
<dbReference type="GO" id="GO:0006313">
    <property type="term" value="P:DNA transposition"/>
    <property type="evidence" value="ECO:0007669"/>
    <property type="project" value="InterPro"/>
</dbReference>
<dbReference type="Proteomes" id="UP000321328">
    <property type="component" value="Unassembled WGS sequence"/>
</dbReference>
<dbReference type="GO" id="GO:0003677">
    <property type="term" value="F:DNA binding"/>
    <property type="evidence" value="ECO:0007669"/>
    <property type="project" value="InterPro"/>
</dbReference>
<evidence type="ECO:0000313" key="3">
    <source>
        <dbReference type="Proteomes" id="UP000321328"/>
    </source>
</evidence>